<evidence type="ECO:0000256" key="2">
    <source>
        <dbReference type="ARBA" id="ARBA00023315"/>
    </source>
</evidence>
<evidence type="ECO:0000256" key="1">
    <source>
        <dbReference type="ARBA" id="ARBA00022679"/>
    </source>
</evidence>
<protein>
    <submittedName>
        <fullName evidence="4">Protein N-acetyltransferase, RimJ/RimL family</fullName>
    </submittedName>
</protein>
<keyword evidence="1 4" id="KW-0808">Transferase</keyword>
<dbReference type="CDD" id="cd04301">
    <property type="entry name" value="NAT_SF"/>
    <property type="match status" value="1"/>
</dbReference>
<dbReference type="Pfam" id="PF00583">
    <property type="entry name" value="Acetyltransf_1"/>
    <property type="match status" value="1"/>
</dbReference>
<dbReference type="Proteomes" id="UP000219435">
    <property type="component" value="Unassembled WGS sequence"/>
</dbReference>
<accession>A0A285V3Z3</accession>
<keyword evidence="2" id="KW-0012">Acyltransferase</keyword>
<feature type="domain" description="N-acetyltransferase" evidence="3">
    <location>
        <begin position="19"/>
        <end position="183"/>
    </location>
</feature>
<dbReference type="GO" id="GO:0016747">
    <property type="term" value="F:acyltransferase activity, transferring groups other than amino-acyl groups"/>
    <property type="evidence" value="ECO:0007669"/>
    <property type="project" value="InterPro"/>
</dbReference>
<evidence type="ECO:0000313" key="4">
    <source>
        <dbReference type="EMBL" id="SOC48822.1"/>
    </source>
</evidence>
<organism evidence="4 5">
    <name type="scientific">Blastococcus aggregatus</name>
    <dbReference type="NCBI Taxonomy" id="38502"/>
    <lineage>
        <taxon>Bacteria</taxon>
        <taxon>Bacillati</taxon>
        <taxon>Actinomycetota</taxon>
        <taxon>Actinomycetes</taxon>
        <taxon>Geodermatophilales</taxon>
        <taxon>Geodermatophilaceae</taxon>
        <taxon>Blastococcus</taxon>
    </lineage>
</organism>
<dbReference type="InterPro" id="IPR050680">
    <property type="entry name" value="YpeA/RimI_acetyltransf"/>
</dbReference>
<dbReference type="EMBL" id="OBQI01000002">
    <property type="protein sequence ID" value="SOC48822.1"/>
    <property type="molecule type" value="Genomic_DNA"/>
</dbReference>
<reference evidence="5" key="1">
    <citation type="submission" date="2017-08" db="EMBL/GenBank/DDBJ databases">
        <authorList>
            <person name="Varghese N."/>
            <person name="Submissions S."/>
        </authorList>
    </citation>
    <scope>NUCLEOTIDE SEQUENCE [LARGE SCALE GENOMIC DNA]</scope>
    <source>
        <strain evidence="5">DSM 4725</strain>
    </source>
</reference>
<dbReference type="InterPro" id="IPR016181">
    <property type="entry name" value="Acyl_CoA_acyltransferase"/>
</dbReference>
<dbReference type="PANTHER" id="PTHR43420:SF12">
    <property type="entry name" value="N-ACETYLTRANSFERASE DOMAIN-CONTAINING PROTEIN"/>
    <property type="match status" value="1"/>
</dbReference>
<proteinExistence type="predicted"/>
<evidence type="ECO:0000313" key="5">
    <source>
        <dbReference type="Proteomes" id="UP000219435"/>
    </source>
</evidence>
<gene>
    <name evidence="4" type="ORF">SAMN05660748_1532</name>
</gene>
<keyword evidence="5" id="KW-1185">Reference proteome</keyword>
<evidence type="ECO:0000259" key="3">
    <source>
        <dbReference type="PROSITE" id="PS51186"/>
    </source>
</evidence>
<dbReference type="InterPro" id="IPR000182">
    <property type="entry name" value="GNAT_dom"/>
</dbReference>
<name>A0A285V3Z3_9ACTN</name>
<sequence>MTPGYVVRPVRAHEWREVRTVRLAALSDEVAAMAFLESYADAATRPDEFWQDRARRSSLDAGEDASARQFVAVADDGTWVGTAVALVERVGDVDIGGAAVTEPVGHVVAVHVAPGHRGQGLLAELFTAATDWLRGQGLPRARLFVHVDNARAQRAYEKCGFRSTGTLITTVAGTEREMERDLSGER</sequence>
<dbReference type="PROSITE" id="PS51186">
    <property type="entry name" value="GNAT"/>
    <property type="match status" value="1"/>
</dbReference>
<dbReference type="OrthoDB" id="9799092at2"/>
<dbReference type="RefSeq" id="WP_097194418.1">
    <property type="nucleotide sequence ID" value="NZ_OBQI01000002.1"/>
</dbReference>
<dbReference type="PANTHER" id="PTHR43420">
    <property type="entry name" value="ACETYLTRANSFERASE"/>
    <property type="match status" value="1"/>
</dbReference>
<dbReference type="SUPFAM" id="SSF55729">
    <property type="entry name" value="Acyl-CoA N-acyltransferases (Nat)"/>
    <property type="match status" value="1"/>
</dbReference>
<dbReference type="Gene3D" id="3.40.630.30">
    <property type="match status" value="1"/>
</dbReference>
<dbReference type="AlphaFoldDB" id="A0A285V3Z3"/>